<protein>
    <submittedName>
        <fullName evidence="1">Uncharacterized protein</fullName>
    </submittedName>
</protein>
<reference evidence="1" key="1">
    <citation type="submission" date="2018-02" db="EMBL/GenBank/DDBJ databases">
        <title>Rhizophora mucronata_Transcriptome.</title>
        <authorList>
            <person name="Meera S.P."/>
            <person name="Sreeshan A."/>
            <person name="Augustine A."/>
        </authorList>
    </citation>
    <scope>NUCLEOTIDE SEQUENCE</scope>
    <source>
        <tissue evidence="1">Leaf</tissue>
    </source>
</reference>
<dbReference type="EMBL" id="GGEC01062937">
    <property type="protein sequence ID" value="MBX43421.1"/>
    <property type="molecule type" value="Transcribed_RNA"/>
</dbReference>
<dbReference type="AlphaFoldDB" id="A0A2P2NLQ7"/>
<sequence length="36" mass="4240">MGKAKDKLHVLGFCLRRGDSKYDILIYITKSYKQHL</sequence>
<accession>A0A2P2NLQ7</accession>
<proteinExistence type="predicted"/>
<name>A0A2P2NLQ7_RHIMU</name>
<evidence type="ECO:0000313" key="1">
    <source>
        <dbReference type="EMBL" id="MBX43421.1"/>
    </source>
</evidence>
<organism evidence="1">
    <name type="scientific">Rhizophora mucronata</name>
    <name type="common">Asiatic mangrove</name>
    <dbReference type="NCBI Taxonomy" id="61149"/>
    <lineage>
        <taxon>Eukaryota</taxon>
        <taxon>Viridiplantae</taxon>
        <taxon>Streptophyta</taxon>
        <taxon>Embryophyta</taxon>
        <taxon>Tracheophyta</taxon>
        <taxon>Spermatophyta</taxon>
        <taxon>Magnoliopsida</taxon>
        <taxon>eudicotyledons</taxon>
        <taxon>Gunneridae</taxon>
        <taxon>Pentapetalae</taxon>
        <taxon>rosids</taxon>
        <taxon>fabids</taxon>
        <taxon>Malpighiales</taxon>
        <taxon>Rhizophoraceae</taxon>
        <taxon>Rhizophora</taxon>
    </lineage>
</organism>